<feature type="region of interest" description="Disordered" evidence="1">
    <location>
        <begin position="1"/>
        <end position="128"/>
    </location>
</feature>
<dbReference type="EMBL" id="CAVMBE010000004">
    <property type="protein sequence ID" value="CAK3818965.1"/>
    <property type="molecule type" value="Genomic_DNA"/>
</dbReference>
<feature type="compositionally biased region" description="Basic and acidic residues" evidence="1">
    <location>
        <begin position="63"/>
        <end position="74"/>
    </location>
</feature>
<evidence type="ECO:0000256" key="1">
    <source>
        <dbReference type="SAM" id="MobiDB-lite"/>
    </source>
</evidence>
<feature type="compositionally biased region" description="Basic residues" evidence="1">
    <location>
        <begin position="11"/>
        <end position="20"/>
    </location>
</feature>
<dbReference type="AlphaFoldDB" id="A0AAI9E7N8"/>
<feature type="compositionally biased region" description="Polar residues" evidence="1">
    <location>
        <begin position="285"/>
        <end position="294"/>
    </location>
</feature>
<keyword evidence="3" id="KW-1185">Reference proteome</keyword>
<organism evidence="2 3">
    <name type="scientific">Lecanosticta acicola</name>
    <dbReference type="NCBI Taxonomy" id="111012"/>
    <lineage>
        <taxon>Eukaryota</taxon>
        <taxon>Fungi</taxon>
        <taxon>Dikarya</taxon>
        <taxon>Ascomycota</taxon>
        <taxon>Pezizomycotina</taxon>
        <taxon>Dothideomycetes</taxon>
        <taxon>Dothideomycetidae</taxon>
        <taxon>Mycosphaerellales</taxon>
        <taxon>Mycosphaerellaceae</taxon>
        <taxon>Lecanosticta</taxon>
    </lineage>
</organism>
<accession>A0AAI9E7N8</accession>
<sequence>MRPRGPSITHSPRRHNRSPRNRSASTETSPSEQEEEEEFPSVQSDQFEGVSELGDQTAVDAPDNEHDRASDKSSDSFSDSSSESSARPESDVERRASAADLGRHSRQLPLAHVEDFDGEPRERDIIDSYSHRAKDMILSHDEDDEDEDPIPIRLPTLTPANTFYSTASDCSEDEFGSFEEPTQQIDEQVNESVYVTPGEQRLSSHHGHVYFTELARSDREQPQPRARSASASTGAPLKSALVRSPQSSTPPSLSSDPGTPKQKKSTRFVGDEEEAGFNIGRAATHTWSTPTTPAVLNPRSFTAPPELSPHPNNGREDELFATSPWIPNEDENVFEQQARIARTFEKAAEADEQADLEDDASDAAEDADHEDNTQDSSETNSLDPRPERDDENDPFELESTAGKPTDNEDDALTGETVSLLSPG</sequence>
<evidence type="ECO:0000313" key="2">
    <source>
        <dbReference type="EMBL" id="CAK3818965.1"/>
    </source>
</evidence>
<protein>
    <submittedName>
        <fullName evidence="2">Uncharacterized protein</fullName>
    </submittedName>
</protein>
<comment type="caution">
    <text evidence="2">The sequence shown here is derived from an EMBL/GenBank/DDBJ whole genome shotgun (WGS) entry which is preliminary data.</text>
</comment>
<feature type="compositionally biased region" description="Polar residues" evidence="1">
    <location>
        <begin position="180"/>
        <end position="193"/>
    </location>
</feature>
<gene>
    <name evidence="2" type="ORF">LECACI_7A001148</name>
</gene>
<feature type="compositionally biased region" description="Basic and acidic residues" evidence="1">
    <location>
        <begin position="86"/>
        <end position="103"/>
    </location>
</feature>
<feature type="compositionally biased region" description="Acidic residues" evidence="1">
    <location>
        <begin position="350"/>
        <end position="369"/>
    </location>
</feature>
<dbReference type="Proteomes" id="UP001296104">
    <property type="component" value="Unassembled WGS sequence"/>
</dbReference>
<feature type="compositionally biased region" description="Low complexity" evidence="1">
    <location>
        <begin position="21"/>
        <end position="31"/>
    </location>
</feature>
<feature type="compositionally biased region" description="Basic and acidic residues" evidence="1">
    <location>
        <begin position="112"/>
        <end position="128"/>
    </location>
</feature>
<reference evidence="2" key="1">
    <citation type="submission" date="2023-11" db="EMBL/GenBank/DDBJ databases">
        <authorList>
            <person name="Alioto T."/>
            <person name="Alioto T."/>
            <person name="Gomez Garrido J."/>
        </authorList>
    </citation>
    <scope>NUCLEOTIDE SEQUENCE</scope>
</reference>
<evidence type="ECO:0000313" key="3">
    <source>
        <dbReference type="Proteomes" id="UP001296104"/>
    </source>
</evidence>
<proteinExistence type="predicted"/>
<feature type="compositionally biased region" description="Low complexity" evidence="1">
    <location>
        <begin position="75"/>
        <end position="85"/>
    </location>
</feature>
<name>A0AAI9E7N8_9PEZI</name>
<feature type="region of interest" description="Disordered" evidence="1">
    <location>
        <begin position="163"/>
        <end position="328"/>
    </location>
</feature>
<feature type="region of interest" description="Disordered" evidence="1">
    <location>
        <begin position="343"/>
        <end position="423"/>
    </location>
</feature>
<feature type="compositionally biased region" description="Low complexity" evidence="1">
    <location>
        <begin position="244"/>
        <end position="260"/>
    </location>
</feature>